<gene>
    <name evidence="3" type="ORF">EBB_21945</name>
</gene>
<dbReference type="Gene3D" id="3.90.1580.10">
    <property type="entry name" value="paralog of FGE (formylglycine-generating enzyme)"/>
    <property type="match status" value="1"/>
</dbReference>
<organism evidence="3 4">
    <name type="scientific">Methylomonas fluvii</name>
    <dbReference type="NCBI Taxonomy" id="1854564"/>
    <lineage>
        <taxon>Bacteria</taxon>
        <taxon>Pseudomonadati</taxon>
        <taxon>Pseudomonadota</taxon>
        <taxon>Gammaproteobacteria</taxon>
        <taxon>Methylococcales</taxon>
        <taxon>Methylococcaceae</taxon>
        <taxon>Methylomonas</taxon>
    </lineage>
</organism>
<dbReference type="Proteomes" id="UP000641152">
    <property type="component" value="Unassembled WGS sequence"/>
</dbReference>
<dbReference type="Pfam" id="PF03781">
    <property type="entry name" value="FGE-sulfatase"/>
    <property type="match status" value="1"/>
</dbReference>
<sequence>MRVDKQLLRLPVHGESCLIDQLNGQTLDFDTGLARLTFAAFDKPRWADSIFRNSEGLSANLRFAGKDYRFLLQAREGFNPYIELKLLTEAEPVPGKWGERFVNTILLNQEDRRRLLTQVRWEPDNLIDWPVGIDRYGLYADLTVNQVTQRFRWIEPGSFMMGSPEDEPGRYDDETLHAVTLTQGFWLADTAVTQAFWLAVLGGDNPSGFNDDPQNPVEQISCDDVQRFIEHLNTLVPGLRAQLPTEAQWEYACRAGTTAPFSFGANITPEQVNYNGTAPYAGGEKGIYRHKTVPVKSLPANIWGLYEMHGNIWESCQDGWQENLGTEAVLDPLIQPDKAEGDRRVVRGGSWGSVGWSVRSAFRDYFQPDFRARSFGFRLALGQSELRPSPASGAVKPVTVRDTPWPDSGIAEQSQA</sequence>
<reference evidence="3 4" key="1">
    <citation type="submission" date="2020-09" db="EMBL/GenBank/DDBJ databases">
        <title>Methylomonas albis sp. nov. and Methylomonas fluvii sp. nov.: Two cold-adapted methanotrophs from the River Elbe and an amended description of Methylovulum psychrotolerans strain Eb1.</title>
        <authorList>
            <person name="Bussmann I.K."/>
            <person name="Klings K.-W."/>
            <person name="Warnstedt J."/>
            <person name="Hoppert M."/>
            <person name="Saborowski A."/>
            <person name="Horn F."/>
            <person name="Liebner S."/>
        </authorList>
    </citation>
    <scope>NUCLEOTIDE SEQUENCE [LARGE SCALE GENOMIC DNA]</scope>
    <source>
        <strain evidence="3 4">EbB</strain>
    </source>
</reference>
<comment type="caution">
    <text evidence="3">The sequence shown here is derived from an EMBL/GenBank/DDBJ whole genome shotgun (WGS) entry which is preliminary data.</text>
</comment>
<dbReference type="InterPro" id="IPR016187">
    <property type="entry name" value="CTDL_fold"/>
</dbReference>
<protein>
    <submittedName>
        <fullName evidence="3">Formylglycine-generating enzyme family protein</fullName>
    </submittedName>
</protein>
<proteinExistence type="predicted"/>
<feature type="region of interest" description="Disordered" evidence="1">
    <location>
        <begin position="387"/>
        <end position="416"/>
    </location>
</feature>
<name>A0ABR9DJ75_9GAMM</name>
<dbReference type="SUPFAM" id="SSF56436">
    <property type="entry name" value="C-type lectin-like"/>
    <property type="match status" value="1"/>
</dbReference>
<evidence type="ECO:0000313" key="4">
    <source>
        <dbReference type="Proteomes" id="UP000641152"/>
    </source>
</evidence>
<evidence type="ECO:0000313" key="3">
    <source>
        <dbReference type="EMBL" id="MBD9363095.1"/>
    </source>
</evidence>
<evidence type="ECO:0000259" key="2">
    <source>
        <dbReference type="Pfam" id="PF03781"/>
    </source>
</evidence>
<accession>A0ABR9DJ75</accession>
<dbReference type="EMBL" id="JACXST010000003">
    <property type="protein sequence ID" value="MBD9363095.1"/>
    <property type="molecule type" value="Genomic_DNA"/>
</dbReference>
<dbReference type="PANTHER" id="PTHR23150:SF19">
    <property type="entry name" value="FORMYLGLYCINE-GENERATING ENZYME"/>
    <property type="match status" value="1"/>
</dbReference>
<evidence type="ECO:0000256" key="1">
    <source>
        <dbReference type="SAM" id="MobiDB-lite"/>
    </source>
</evidence>
<dbReference type="PANTHER" id="PTHR23150">
    <property type="entry name" value="SULFATASE MODIFYING FACTOR 1, 2"/>
    <property type="match status" value="1"/>
</dbReference>
<dbReference type="InterPro" id="IPR005532">
    <property type="entry name" value="SUMF_dom"/>
</dbReference>
<feature type="domain" description="Sulfatase-modifying factor enzyme-like" evidence="2">
    <location>
        <begin position="153"/>
        <end position="380"/>
    </location>
</feature>
<dbReference type="InterPro" id="IPR042095">
    <property type="entry name" value="SUMF_sf"/>
</dbReference>
<dbReference type="InterPro" id="IPR051043">
    <property type="entry name" value="Sulfatase_Mod_Factor_Kinase"/>
</dbReference>
<keyword evidence="4" id="KW-1185">Reference proteome</keyword>